<dbReference type="OrthoDB" id="9803101at2"/>
<protein>
    <submittedName>
        <fullName evidence="1">Enamine deaminase RidA, house cleaning of reactive enamine intermediates, YjgF/YER057c/UK114 family</fullName>
    </submittedName>
</protein>
<dbReference type="CDD" id="cd00448">
    <property type="entry name" value="YjgF_YER057c_UK114_family"/>
    <property type="match status" value="3"/>
</dbReference>
<dbReference type="Gene3D" id="3.30.1330.40">
    <property type="entry name" value="RutC-like"/>
    <property type="match status" value="3"/>
</dbReference>
<sequence>MQAKIIKSDNPQPLAVYTEAFEVGGLIFAAGQLPSDFKTGVPAEARKDPHFPFYGSDIKKRTHYILKNLARTFEAGGSSLEHVIKAQVFLEDLNDFNAFDEVWKEYFKVPPARTTVGTTGLLVKDAQIEIDLIGYVPGKLKSQLIKSENARPIAHYTEAFTVGGLVFAAGQLPSDFKTGVPAEAKKDPNFPFYGSDIKKRTHYVMKNLARTFEAAGSSLEHVAKAQVFLEDMADHDAFQEVWREYFKVPPPTTAVGTSGINTKGLLVKDAQIEIDLIGYIPGKVKARAVKSANPKGAANYTEAVVAGGLVFAEGALPTDYTSGIPAEAKKDPNFPFYGSDIKLRTRYVLNKLARTFEAAGSSLDHVIKAQVFLDDLNNFAAFDEVWKEFFKTPPARTTVETSALPVKDAMVLIDLIGYVPGEVALPG</sequence>
<gene>
    <name evidence="1" type="ORF">SAMN05444170_6781</name>
</gene>
<dbReference type="InterPro" id="IPR006175">
    <property type="entry name" value="YjgF/YER057c/UK114"/>
</dbReference>
<reference evidence="2" key="1">
    <citation type="submission" date="2016-11" db="EMBL/GenBank/DDBJ databases">
        <authorList>
            <person name="Varghese N."/>
            <person name="Submissions S."/>
        </authorList>
    </citation>
    <scope>NUCLEOTIDE SEQUENCE [LARGE SCALE GENOMIC DNA]</scope>
    <source>
        <strain evidence="2">GAS401</strain>
    </source>
</reference>
<keyword evidence="2" id="KW-1185">Reference proteome</keyword>
<dbReference type="GO" id="GO:0019239">
    <property type="term" value="F:deaminase activity"/>
    <property type="evidence" value="ECO:0007669"/>
    <property type="project" value="TreeGrafter"/>
</dbReference>
<accession>A0A1M7UUQ9</accession>
<proteinExistence type="predicted"/>
<dbReference type="SUPFAM" id="SSF55298">
    <property type="entry name" value="YjgF-like"/>
    <property type="match status" value="3"/>
</dbReference>
<dbReference type="AlphaFoldDB" id="A0A1M7UUQ9"/>
<evidence type="ECO:0000313" key="2">
    <source>
        <dbReference type="Proteomes" id="UP000184096"/>
    </source>
</evidence>
<evidence type="ECO:0000313" key="1">
    <source>
        <dbReference type="EMBL" id="SHN86699.1"/>
    </source>
</evidence>
<dbReference type="Pfam" id="PF01042">
    <property type="entry name" value="Ribonuc_L-PSP"/>
    <property type="match status" value="3"/>
</dbReference>
<dbReference type="InterPro" id="IPR035959">
    <property type="entry name" value="RutC-like_sf"/>
</dbReference>
<dbReference type="EMBL" id="LT670849">
    <property type="protein sequence ID" value="SHN86699.1"/>
    <property type="molecule type" value="Genomic_DNA"/>
</dbReference>
<dbReference type="PANTHER" id="PTHR11803:SF39">
    <property type="entry name" value="2-IMINOBUTANOATE_2-IMINOPROPANOATE DEAMINASE"/>
    <property type="match status" value="1"/>
</dbReference>
<dbReference type="RefSeq" id="WP_083587867.1">
    <property type="nucleotide sequence ID" value="NZ_LT670849.1"/>
</dbReference>
<organism evidence="1 2">
    <name type="scientific">Bradyrhizobium erythrophlei</name>
    <dbReference type="NCBI Taxonomy" id="1437360"/>
    <lineage>
        <taxon>Bacteria</taxon>
        <taxon>Pseudomonadati</taxon>
        <taxon>Pseudomonadota</taxon>
        <taxon>Alphaproteobacteria</taxon>
        <taxon>Hyphomicrobiales</taxon>
        <taxon>Nitrobacteraceae</taxon>
        <taxon>Bradyrhizobium</taxon>
    </lineage>
</organism>
<dbReference type="Proteomes" id="UP000184096">
    <property type="component" value="Chromosome I"/>
</dbReference>
<dbReference type="PANTHER" id="PTHR11803">
    <property type="entry name" value="2-IMINOBUTANOATE/2-IMINOPROPANOATE DEAMINASE RIDA"/>
    <property type="match status" value="1"/>
</dbReference>
<dbReference type="GO" id="GO:0005829">
    <property type="term" value="C:cytosol"/>
    <property type="evidence" value="ECO:0007669"/>
    <property type="project" value="TreeGrafter"/>
</dbReference>
<name>A0A1M7UUQ9_9BRAD</name>